<dbReference type="Gene3D" id="3.40.50.1360">
    <property type="match status" value="1"/>
</dbReference>
<dbReference type="SMART" id="SM00420">
    <property type="entry name" value="HTH_DEOR"/>
    <property type="match status" value="1"/>
</dbReference>
<dbReference type="PROSITE" id="PS00894">
    <property type="entry name" value="HTH_DEOR_1"/>
    <property type="match status" value="1"/>
</dbReference>
<dbReference type="PANTHER" id="PTHR30363">
    <property type="entry name" value="HTH-TYPE TRANSCRIPTIONAL REGULATOR SRLR-RELATED"/>
    <property type="match status" value="1"/>
</dbReference>
<dbReference type="InterPro" id="IPR001034">
    <property type="entry name" value="DeoR_HTH"/>
</dbReference>
<sequence length="249" mass="27864">MLKTERQQMILKIVEQNGKAETNALVKKFNVTEDTIRKDFNSLSNKGLVKRTHGGVMKIQGVLDYDYRLTQDVASKKKIAKVICDYLIQFKTIFIDSGSTNQIIAEELLNKYHGTIITNSPVIALSLSRNKQIKIEIIGGSLNPRTKVILGTKSINEISQLNLECTLLGVSSIDFKMGITYPNNDEATLKTTLIKQSKNIVVAISKEKLETFSTFSAGQLSDVNALYTDETNKKLLKKYKQKIARVISC</sequence>
<evidence type="ECO:0000259" key="4">
    <source>
        <dbReference type="PROSITE" id="PS51000"/>
    </source>
</evidence>
<accession>A0ABM6W1M7</accession>
<dbReference type="PRINTS" id="PR00037">
    <property type="entry name" value="HTHLACR"/>
</dbReference>
<evidence type="ECO:0000256" key="3">
    <source>
        <dbReference type="ARBA" id="ARBA00023163"/>
    </source>
</evidence>
<dbReference type="PANTHER" id="PTHR30363:SF46">
    <property type="entry name" value="LYSR FAMILY TRANSCRIPTIONAL REGULATOR"/>
    <property type="match status" value="1"/>
</dbReference>
<dbReference type="PROSITE" id="PS51000">
    <property type="entry name" value="HTH_DEOR_2"/>
    <property type="match status" value="1"/>
</dbReference>
<dbReference type="InterPro" id="IPR036390">
    <property type="entry name" value="WH_DNA-bd_sf"/>
</dbReference>
<dbReference type="Proteomes" id="UP000246036">
    <property type="component" value="Chromosome"/>
</dbReference>
<dbReference type="InterPro" id="IPR036388">
    <property type="entry name" value="WH-like_DNA-bd_sf"/>
</dbReference>
<protein>
    <submittedName>
        <fullName evidence="5">DeoR/GlpR transcriptional regulator</fullName>
    </submittedName>
</protein>
<dbReference type="InterPro" id="IPR050313">
    <property type="entry name" value="Carb_Metab_HTH_regulators"/>
</dbReference>
<evidence type="ECO:0000313" key="5">
    <source>
        <dbReference type="EMBL" id="AWM75801.1"/>
    </source>
</evidence>
<evidence type="ECO:0000256" key="1">
    <source>
        <dbReference type="ARBA" id="ARBA00023015"/>
    </source>
</evidence>
<dbReference type="Pfam" id="PF08220">
    <property type="entry name" value="HTH_DeoR"/>
    <property type="match status" value="1"/>
</dbReference>
<dbReference type="SMART" id="SM01134">
    <property type="entry name" value="DeoRC"/>
    <property type="match status" value="1"/>
</dbReference>
<dbReference type="InterPro" id="IPR014036">
    <property type="entry name" value="DeoR-like_C"/>
</dbReference>
<dbReference type="Gene3D" id="1.10.10.10">
    <property type="entry name" value="Winged helix-like DNA-binding domain superfamily/Winged helix DNA-binding domain"/>
    <property type="match status" value="1"/>
</dbReference>
<keyword evidence="2" id="KW-0238">DNA-binding</keyword>
<proteinExistence type="predicted"/>
<dbReference type="SUPFAM" id="SSF46785">
    <property type="entry name" value="Winged helix' DNA-binding domain"/>
    <property type="match status" value="1"/>
</dbReference>
<evidence type="ECO:0000256" key="2">
    <source>
        <dbReference type="ARBA" id="ARBA00023125"/>
    </source>
</evidence>
<evidence type="ECO:0000313" key="6">
    <source>
        <dbReference type="Proteomes" id="UP000246036"/>
    </source>
</evidence>
<dbReference type="InterPro" id="IPR037171">
    <property type="entry name" value="NagB/RpiA_transferase-like"/>
</dbReference>
<dbReference type="EMBL" id="CP029477">
    <property type="protein sequence ID" value="AWM75801.1"/>
    <property type="molecule type" value="Genomic_DNA"/>
</dbReference>
<keyword evidence="1" id="KW-0805">Transcription regulation</keyword>
<feature type="domain" description="HTH deoR-type" evidence="4">
    <location>
        <begin position="3"/>
        <end position="58"/>
    </location>
</feature>
<gene>
    <name evidence="5" type="ORF">DKL58_07360</name>
</gene>
<dbReference type="Pfam" id="PF00455">
    <property type="entry name" value="DeoRC"/>
    <property type="match status" value="1"/>
</dbReference>
<dbReference type="RefSeq" id="WP_109586634.1">
    <property type="nucleotide sequence ID" value="NZ_CP029477.1"/>
</dbReference>
<dbReference type="SUPFAM" id="SSF100950">
    <property type="entry name" value="NagB/RpiA/CoA transferase-like"/>
    <property type="match status" value="1"/>
</dbReference>
<keyword evidence="3" id="KW-0804">Transcription</keyword>
<dbReference type="InterPro" id="IPR018356">
    <property type="entry name" value="Tscrpt_reg_HTH_DeoR_CS"/>
</dbReference>
<keyword evidence="6" id="KW-1185">Reference proteome</keyword>
<reference evidence="5 6" key="1">
    <citation type="submission" date="2018-05" db="EMBL/GenBank/DDBJ databases">
        <title>Reference genomes for bee gut microbiota database.</title>
        <authorList>
            <person name="Ellegaard K.M."/>
        </authorList>
    </citation>
    <scope>NUCLEOTIDE SEQUENCE [LARGE SCALE GENOMIC DNA]</scope>
    <source>
        <strain evidence="5 6">ESL0186</strain>
    </source>
</reference>
<name>A0ABM6W1M7_9LACO</name>
<organism evidence="5 6">
    <name type="scientific">Lactobacillus kullabergensis</name>
    <dbReference type="NCBI Taxonomy" id="1218493"/>
    <lineage>
        <taxon>Bacteria</taxon>
        <taxon>Bacillati</taxon>
        <taxon>Bacillota</taxon>
        <taxon>Bacilli</taxon>
        <taxon>Lactobacillales</taxon>
        <taxon>Lactobacillaceae</taxon>
        <taxon>Lactobacillus</taxon>
    </lineage>
</organism>